<dbReference type="Gene3D" id="3.20.20.70">
    <property type="entry name" value="Aldolase class I"/>
    <property type="match status" value="1"/>
</dbReference>
<dbReference type="GO" id="GO:0017150">
    <property type="term" value="F:tRNA dihydrouridine synthase activity"/>
    <property type="evidence" value="ECO:0000318"/>
    <property type="project" value="GO_Central"/>
</dbReference>
<name>T1G751_HELRO</name>
<keyword evidence="3" id="KW-0288">FMN</keyword>
<dbReference type="GO" id="GO:0005737">
    <property type="term" value="C:cytoplasm"/>
    <property type="evidence" value="ECO:0000318"/>
    <property type="project" value="GO_Central"/>
</dbReference>
<evidence type="ECO:0000256" key="3">
    <source>
        <dbReference type="ARBA" id="ARBA00022643"/>
    </source>
</evidence>
<comment type="cofactor">
    <cofactor evidence="1">
        <name>FMN</name>
        <dbReference type="ChEBI" id="CHEBI:58210"/>
    </cofactor>
</comment>
<accession>T1G751</accession>
<proteinExistence type="predicted"/>
<dbReference type="InterPro" id="IPR052582">
    <property type="entry name" value="tRNA-DUS-like"/>
</dbReference>
<dbReference type="InParanoid" id="T1G751"/>
<dbReference type="FunCoup" id="T1G751">
    <property type="interactions" value="1085"/>
</dbReference>
<evidence type="ECO:0000256" key="4">
    <source>
        <dbReference type="ARBA" id="ARBA00022694"/>
    </source>
</evidence>
<dbReference type="RefSeq" id="XP_009028342.1">
    <property type="nucleotide sequence ID" value="XM_009030094.1"/>
</dbReference>
<keyword evidence="2" id="KW-0285">Flavoprotein</keyword>
<dbReference type="EMBL" id="KB097605">
    <property type="protein sequence ID" value="ESN93492.1"/>
    <property type="molecule type" value="Genomic_DNA"/>
</dbReference>
<reference evidence="9" key="1">
    <citation type="submission" date="2012-12" db="EMBL/GenBank/DDBJ databases">
        <authorList>
            <person name="Hellsten U."/>
            <person name="Grimwood J."/>
            <person name="Chapman J.A."/>
            <person name="Shapiro H."/>
            <person name="Aerts A."/>
            <person name="Otillar R.P."/>
            <person name="Terry A.Y."/>
            <person name="Boore J.L."/>
            <person name="Simakov O."/>
            <person name="Marletaz F."/>
            <person name="Cho S.-J."/>
            <person name="Edsinger-Gonzales E."/>
            <person name="Havlak P."/>
            <person name="Kuo D.-H."/>
            <person name="Larsson T."/>
            <person name="Lv J."/>
            <person name="Arendt D."/>
            <person name="Savage R."/>
            <person name="Osoegawa K."/>
            <person name="de Jong P."/>
            <person name="Lindberg D.R."/>
            <person name="Seaver E.C."/>
            <person name="Weisblat D.A."/>
            <person name="Putnam N.H."/>
            <person name="Grigoriev I.V."/>
            <person name="Rokhsar D.S."/>
        </authorList>
    </citation>
    <scope>NUCLEOTIDE SEQUENCE</scope>
</reference>
<keyword evidence="5" id="KW-0560">Oxidoreductase</keyword>
<dbReference type="InterPro" id="IPR018517">
    <property type="entry name" value="tRNA_hU_synthase_CS"/>
</dbReference>
<feature type="domain" description="DUS-like FMN-binding" evidence="6">
    <location>
        <begin position="17"/>
        <end position="264"/>
    </location>
</feature>
<evidence type="ECO:0000313" key="7">
    <source>
        <dbReference type="EMBL" id="ESN93492.1"/>
    </source>
</evidence>
<dbReference type="Proteomes" id="UP000015101">
    <property type="component" value="Unassembled WGS sequence"/>
</dbReference>
<dbReference type="SUPFAM" id="SSF51395">
    <property type="entry name" value="FMN-linked oxidoreductases"/>
    <property type="match status" value="1"/>
</dbReference>
<dbReference type="Pfam" id="PF01207">
    <property type="entry name" value="Dus"/>
    <property type="match status" value="1"/>
</dbReference>
<dbReference type="PANTHER" id="PTHR45936">
    <property type="entry name" value="TRNA-DIHYDROURIDINE(20) SYNTHASE [NAD(P)+]-LIKE"/>
    <property type="match status" value="1"/>
</dbReference>
<dbReference type="GO" id="GO:0002943">
    <property type="term" value="P:tRNA dihydrouridine synthesis"/>
    <property type="evidence" value="ECO:0000318"/>
    <property type="project" value="GO_Central"/>
</dbReference>
<evidence type="ECO:0000259" key="6">
    <source>
        <dbReference type="Pfam" id="PF01207"/>
    </source>
</evidence>
<reference evidence="7 9" key="2">
    <citation type="journal article" date="2013" name="Nature">
        <title>Insights into bilaterian evolution from three spiralian genomes.</title>
        <authorList>
            <person name="Simakov O."/>
            <person name="Marletaz F."/>
            <person name="Cho S.J."/>
            <person name="Edsinger-Gonzales E."/>
            <person name="Havlak P."/>
            <person name="Hellsten U."/>
            <person name="Kuo D.H."/>
            <person name="Larsson T."/>
            <person name="Lv J."/>
            <person name="Arendt D."/>
            <person name="Savage R."/>
            <person name="Osoegawa K."/>
            <person name="de Jong P."/>
            <person name="Grimwood J."/>
            <person name="Chapman J.A."/>
            <person name="Shapiro H."/>
            <person name="Aerts A."/>
            <person name="Otillar R.P."/>
            <person name="Terry A.Y."/>
            <person name="Boore J.L."/>
            <person name="Grigoriev I.V."/>
            <person name="Lindberg D.R."/>
            <person name="Seaver E.C."/>
            <person name="Weisblat D.A."/>
            <person name="Putnam N.H."/>
            <person name="Rokhsar D.S."/>
        </authorList>
    </citation>
    <scope>NUCLEOTIDE SEQUENCE</scope>
</reference>
<evidence type="ECO:0000313" key="9">
    <source>
        <dbReference type="Proteomes" id="UP000015101"/>
    </source>
</evidence>
<dbReference type="eggNOG" id="KOG2334">
    <property type="taxonomic scope" value="Eukaryota"/>
</dbReference>
<dbReference type="OrthoDB" id="10262250at2759"/>
<dbReference type="GO" id="GO:0050660">
    <property type="term" value="F:flavin adenine dinucleotide binding"/>
    <property type="evidence" value="ECO:0007669"/>
    <property type="project" value="InterPro"/>
</dbReference>
<evidence type="ECO:0000256" key="2">
    <source>
        <dbReference type="ARBA" id="ARBA00022630"/>
    </source>
</evidence>
<dbReference type="CDD" id="cd02801">
    <property type="entry name" value="DUS_like_FMN"/>
    <property type="match status" value="1"/>
</dbReference>
<dbReference type="EMBL" id="AMQM01007378">
    <property type="status" value="NOT_ANNOTATED_CDS"/>
    <property type="molecule type" value="Genomic_DNA"/>
</dbReference>
<dbReference type="InterPro" id="IPR013785">
    <property type="entry name" value="Aldolase_TIM"/>
</dbReference>
<dbReference type="KEGG" id="hro:HELRODRAFT_88660"/>
<dbReference type="HOGENOM" id="CLU_013299_3_0_1"/>
<dbReference type="OMA" id="DESYTMT"/>
<reference evidence="8" key="3">
    <citation type="submission" date="2015-06" db="UniProtKB">
        <authorList>
            <consortium name="EnsemblMetazoa"/>
        </authorList>
    </citation>
    <scope>IDENTIFICATION</scope>
</reference>
<gene>
    <name evidence="8" type="primary">20216898</name>
    <name evidence="7" type="ORF">HELRODRAFT_88660</name>
</gene>
<dbReference type="PROSITE" id="PS01136">
    <property type="entry name" value="UPF0034"/>
    <property type="match status" value="1"/>
</dbReference>
<dbReference type="PANTHER" id="PTHR45936:SF1">
    <property type="entry name" value="TRNA-DIHYDROURIDINE(20) SYNTHASE [NAD(P)+]-LIKE"/>
    <property type="match status" value="1"/>
</dbReference>
<dbReference type="InterPro" id="IPR035587">
    <property type="entry name" value="DUS-like_FMN-bd"/>
</dbReference>
<dbReference type="EnsemblMetazoa" id="HelroT88660">
    <property type="protein sequence ID" value="HelroP88660"/>
    <property type="gene ID" value="HelroG88660"/>
</dbReference>
<dbReference type="GeneID" id="20216898"/>
<keyword evidence="9" id="KW-1185">Reference proteome</keyword>
<organism evidence="8 9">
    <name type="scientific">Helobdella robusta</name>
    <name type="common">Californian leech</name>
    <dbReference type="NCBI Taxonomy" id="6412"/>
    <lineage>
        <taxon>Eukaryota</taxon>
        <taxon>Metazoa</taxon>
        <taxon>Spiralia</taxon>
        <taxon>Lophotrochozoa</taxon>
        <taxon>Annelida</taxon>
        <taxon>Clitellata</taxon>
        <taxon>Hirudinea</taxon>
        <taxon>Rhynchobdellida</taxon>
        <taxon>Glossiphoniidae</taxon>
        <taxon>Helobdella</taxon>
    </lineage>
</organism>
<evidence type="ECO:0000256" key="5">
    <source>
        <dbReference type="ARBA" id="ARBA00023002"/>
    </source>
</evidence>
<dbReference type="STRING" id="6412.T1G751"/>
<protein>
    <recommendedName>
        <fullName evidence="6">DUS-like FMN-binding domain-containing protein</fullName>
    </recommendedName>
</protein>
<dbReference type="AlphaFoldDB" id="T1G751"/>
<sequence length="313" mass="35558">IMNNVNKCRHFYENKVILAPMVRISCLPMRLLALEYGADLVFCEEIIDHKMLQCRQVQNELLGTTDFLWSDDSVIFRTCDLERDKVIFQIGTSSADRALKVAKMVEDHVAGIDINMGCPKEFSIKGGMGAALMSQPEKFSEILTSLVKNVKKPISCKTRIKSDLEGTLEMMKRIEATGVSCITIHGRTKEERPNDENHDDVISHVTCHLTVPVVANGGSSMIKTYKDIEVFKKSTNCSSVMIGRSAMWNPSIFRNQGCTDDVDVVIRKFLKYAIKYDTFLACVKYCIQQFMHENLESYKGRQMLNSTTVREIW</sequence>
<evidence type="ECO:0000256" key="1">
    <source>
        <dbReference type="ARBA" id="ARBA00001917"/>
    </source>
</evidence>
<keyword evidence="4" id="KW-0819">tRNA processing</keyword>
<dbReference type="CTD" id="20216898"/>
<evidence type="ECO:0000313" key="8">
    <source>
        <dbReference type="EnsemblMetazoa" id="HelroP88660"/>
    </source>
</evidence>